<accession>A0A9D2Q335</accession>
<dbReference type="PANTHER" id="PTHR30535">
    <property type="entry name" value="VITAMIN B12-BINDING PROTEIN"/>
    <property type="match status" value="1"/>
</dbReference>
<dbReference type="SUPFAM" id="SSF53807">
    <property type="entry name" value="Helical backbone' metal receptor"/>
    <property type="match status" value="1"/>
</dbReference>
<name>A0A9D2Q335_9MICO</name>
<gene>
    <name evidence="3" type="ORF">H9932_15260</name>
</gene>
<dbReference type="AlphaFoldDB" id="A0A9D2Q335"/>
<sequence length="385" mass="40215">MPAVPTPLSRRELPRLPLALAAALGLTSTLSACSLLPSSSGSESELGSTLEDADFLEDPLAYEGPSTALPAEVGIRPVAEEPTPSLPVTLTDSQGTEVTIEDVSRILAIDLYGSTSRIVFDLGLGANIVGRDTSSQYAEIQDLPLVTQNGHELNGESILELAPTLIITDSSLGPWDVVLQMRESGIPVVVVDSHRSLDGTPDLIQQVADAVGLPEEGSVLAERTDREIQESLSRIAEIAPSDEAKKLRMMFFYARGQSGTYYIFGTGSGADDLISSIGGIDVAAEIGWDGMKPMTDEAFLEASPDLLLMMTKGLASMGGIDGMLESLPAIALTPAGQKRRVVDMADTEIMSFGPATAAVLEALAVAVYAPETANTAAAQSGGQAA</sequence>
<dbReference type="PANTHER" id="PTHR30535:SF4">
    <property type="entry name" value="HEMIN-BINDING PERIPLASMIC PROTEIN HMUT"/>
    <property type="match status" value="1"/>
</dbReference>
<dbReference type="Proteomes" id="UP000823854">
    <property type="component" value="Unassembled WGS sequence"/>
</dbReference>
<dbReference type="EMBL" id="DWWC01000325">
    <property type="protein sequence ID" value="HJC71018.1"/>
    <property type="molecule type" value="Genomic_DNA"/>
</dbReference>
<proteinExistence type="inferred from homology"/>
<evidence type="ECO:0000313" key="3">
    <source>
        <dbReference type="EMBL" id="HJC71018.1"/>
    </source>
</evidence>
<evidence type="ECO:0000259" key="2">
    <source>
        <dbReference type="PROSITE" id="PS50983"/>
    </source>
</evidence>
<dbReference type="PROSITE" id="PS50983">
    <property type="entry name" value="FE_B12_PBP"/>
    <property type="match status" value="1"/>
</dbReference>
<dbReference type="InterPro" id="IPR050902">
    <property type="entry name" value="ABC_Transporter_SBP"/>
</dbReference>
<evidence type="ECO:0000313" key="4">
    <source>
        <dbReference type="Proteomes" id="UP000823854"/>
    </source>
</evidence>
<dbReference type="InterPro" id="IPR002491">
    <property type="entry name" value="ABC_transptr_periplasmic_BD"/>
</dbReference>
<comment type="caution">
    <text evidence="3">The sequence shown here is derived from an EMBL/GenBank/DDBJ whole genome shotgun (WGS) entry which is preliminary data.</text>
</comment>
<reference evidence="3" key="2">
    <citation type="submission" date="2021-04" db="EMBL/GenBank/DDBJ databases">
        <authorList>
            <person name="Gilroy R."/>
        </authorList>
    </citation>
    <scope>NUCLEOTIDE SEQUENCE</scope>
    <source>
        <strain evidence="3">CHK130-7132</strain>
    </source>
</reference>
<dbReference type="Pfam" id="PF01497">
    <property type="entry name" value="Peripla_BP_2"/>
    <property type="match status" value="1"/>
</dbReference>
<protein>
    <submittedName>
        <fullName evidence="3">ABC transporter substrate-binding protein</fullName>
    </submittedName>
</protein>
<dbReference type="Gene3D" id="3.40.50.1980">
    <property type="entry name" value="Nitrogenase molybdenum iron protein domain"/>
    <property type="match status" value="2"/>
</dbReference>
<reference evidence="3" key="1">
    <citation type="journal article" date="2021" name="PeerJ">
        <title>Extensive microbial diversity within the chicken gut microbiome revealed by metagenomics and culture.</title>
        <authorList>
            <person name="Gilroy R."/>
            <person name="Ravi A."/>
            <person name="Getino M."/>
            <person name="Pursley I."/>
            <person name="Horton D.L."/>
            <person name="Alikhan N.F."/>
            <person name="Baker D."/>
            <person name="Gharbi K."/>
            <person name="Hall N."/>
            <person name="Watson M."/>
            <person name="Adriaenssens E.M."/>
            <person name="Foster-Nyarko E."/>
            <person name="Jarju S."/>
            <person name="Secka A."/>
            <person name="Antonio M."/>
            <person name="Oren A."/>
            <person name="Chaudhuri R.R."/>
            <person name="La Ragione R."/>
            <person name="Hildebrand F."/>
            <person name="Pallen M.J."/>
        </authorList>
    </citation>
    <scope>NUCLEOTIDE SEQUENCE</scope>
    <source>
        <strain evidence="3">CHK130-7132</strain>
    </source>
</reference>
<comment type="similarity">
    <text evidence="1">Belongs to the bacterial solute-binding protein 8 family.</text>
</comment>
<feature type="domain" description="Fe/B12 periplasmic-binding" evidence="2">
    <location>
        <begin position="107"/>
        <end position="371"/>
    </location>
</feature>
<organism evidence="3 4">
    <name type="scientific">Candidatus Brachybacterium intestinipullorum</name>
    <dbReference type="NCBI Taxonomy" id="2838512"/>
    <lineage>
        <taxon>Bacteria</taxon>
        <taxon>Bacillati</taxon>
        <taxon>Actinomycetota</taxon>
        <taxon>Actinomycetes</taxon>
        <taxon>Micrococcales</taxon>
        <taxon>Dermabacteraceae</taxon>
        <taxon>Brachybacterium</taxon>
    </lineage>
</organism>
<evidence type="ECO:0000256" key="1">
    <source>
        <dbReference type="ARBA" id="ARBA00008814"/>
    </source>
</evidence>